<accession>A0A918QLI1</accession>
<comment type="caution">
    <text evidence="2">The sequence shown here is derived from an EMBL/GenBank/DDBJ whole genome shotgun (WGS) entry which is preliminary data.</text>
</comment>
<feature type="compositionally biased region" description="Basic and acidic residues" evidence="1">
    <location>
        <begin position="38"/>
        <end position="47"/>
    </location>
</feature>
<feature type="region of interest" description="Disordered" evidence="1">
    <location>
        <begin position="117"/>
        <end position="140"/>
    </location>
</feature>
<dbReference type="EMBL" id="BMVX01000003">
    <property type="protein sequence ID" value="GGZ53260.1"/>
    <property type="molecule type" value="Genomic_DNA"/>
</dbReference>
<reference evidence="2" key="1">
    <citation type="journal article" date="2014" name="Int. J. Syst. Evol. Microbiol.">
        <title>Complete genome sequence of Corynebacterium casei LMG S-19264T (=DSM 44701T), isolated from a smear-ripened cheese.</title>
        <authorList>
            <consortium name="US DOE Joint Genome Institute (JGI-PGF)"/>
            <person name="Walter F."/>
            <person name="Albersmeier A."/>
            <person name="Kalinowski J."/>
            <person name="Ruckert C."/>
        </authorList>
    </citation>
    <scope>NUCLEOTIDE SEQUENCE</scope>
    <source>
        <strain evidence="2">JCM 4834</strain>
    </source>
</reference>
<evidence type="ECO:0000313" key="3">
    <source>
        <dbReference type="Proteomes" id="UP000634660"/>
    </source>
</evidence>
<dbReference type="AlphaFoldDB" id="A0A918QLI1"/>
<protein>
    <submittedName>
        <fullName evidence="2">Uncharacterized protein</fullName>
    </submittedName>
</protein>
<feature type="region of interest" description="Disordered" evidence="1">
    <location>
        <begin position="1"/>
        <end position="83"/>
    </location>
</feature>
<name>A0A918QLI1_9ACTN</name>
<sequence length="140" mass="14252">MVKPHAPAPWRTAGRPRTVGCGTSRDRPVGGRSGSHAEVPRDVREQVDAAGQGRSGSTRQPEGLRALPAEDGPALPLLLRPEPVGRSLDGRGRLAGSAVVDPVQGIDAAAVPGTGACAARAKDGGAQPGRGAGYPRRQTT</sequence>
<reference evidence="2" key="2">
    <citation type="submission" date="2020-09" db="EMBL/GenBank/DDBJ databases">
        <authorList>
            <person name="Sun Q."/>
            <person name="Ohkuma M."/>
        </authorList>
    </citation>
    <scope>NUCLEOTIDE SEQUENCE</scope>
    <source>
        <strain evidence="2">JCM 4834</strain>
    </source>
</reference>
<evidence type="ECO:0000313" key="2">
    <source>
        <dbReference type="EMBL" id="GGZ53260.1"/>
    </source>
</evidence>
<proteinExistence type="predicted"/>
<evidence type="ECO:0000256" key="1">
    <source>
        <dbReference type="SAM" id="MobiDB-lite"/>
    </source>
</evidence>
<gene>
    <name evidence="2" type="ORF">GCM10010371_10990</name>
</gene>
<organism evidence="2 3">
    <name type="scientific">Streptomyces subrutilus</name>
    <dbReference type="NCBI Taxonomy" id="36818"/>
    <lineage>
        <taxon>Bacteria</taxon>
        <taxon>Bacillati</taxon>
        <taxon>Actinomycetota</taxon>
        <taxon>Actinomycetes</taxon>
        <taxon>Kitasatosporales</taxon>
        <taxon>Streptomycetaceae</taxon>
        <taxon>Streptomyces</taxon>
    </lineage>
</organism>
<dbReference type="Proteomes" id="UP000634660">
    <property type="component" value="Unassembled WGS sequence"/>
</dbReference>